<protein>
    <submittedName>
        <fullName evidence="1">Uncharacterized protein</fullName>
    </submittedName>
</protein>
<name>A0A1I1MM31_9BACT</name>
<dbReference type="AlphaFoldDB" id="A0A1I1MM31"/>
<proteinExistence type="predicted"/>
<sequence length="86" mass="10041">MYIQKSHKRTNLMRLNKVRIPFLLLLATPIFPSNGVSLTTPGTFLPDQIWPTDGRLTKLESVRFPAYKGEKSNLEWGEWVFIIERH</sequence>
<evidence type="ECO:0000313" key="1">
    <source>
        <dbReference type="EMBL" id="SFC86564.1"/>
    </source>
</evidence>
<gene>
    <name evidence="1" type="ORF">SAMN05216167_102633</name>
</gene>
<reference evidence="1 2" key="1">
    <citation type="submission" date="2016-10" db="EMBL/GenBank/DDBJ databases">
        <authorList>
            <person name="de Groot N.N."/>
        </authorList>
    </citation>
    <scope>NUCLEOTIDE SEQUENCE [LARGE SCALE GENOMIC DNA]</scope>
    <source>
        <strain evidence="1 2">DSM 26130</strain>
    </source>
</reference>
<dbReference type="Proteomes" id="UP000198598">
    <property type="component" value="Unassembled WGS sequence"/>
</dbReference>
<evidence type="ECO:0000313" key="2">
    <source>
        <dbReference type="Proteomes" id="UP000198598"/>
    </source>
</evidence>
<accession>A0A1I1MM31</accession>
<dbReference type="EMBL" id="FOLQ01000002">
    <property type="protein sequence ID" value="SFC86564.1"/>
    <property type="molecule type" value="Genomic_DNA"/>
</dbReference>
<keyword evidence="2" id="KW-1185">Reference proteome</keyword>
<organism evidence="1 2">
    <name type="scientific">Spirosoma endophyticum</name>
    <dbReference type="NCBI Taxonomy" id="662367"/>
    <lineage>
        <taxon>Bacteria</taxon>
        <taxon>Pseudomonadati</taxon>
        <taxon>Bacteroidota</taxon>
        <taxon>Cytophagia</taxon>
        <taxon>Cytophagales</taxon>
        <taxon>Cytophagaceae</taxon>
        <taxon>Spirosoma</taxon>
    </lineage>
</organism>